<organism evidence="1 2">
    <name type="scientific">Trapa incisa</name>
    <dbReference type="NCBI Taxonomy" id="236973"/>
    <lineage>
        <taxon>Eukaryota</taxon>
        <taxon>Viridiplantae</taxon>
        <taxon>Streptophyta</taxon>
        <taxon>Embryophyta</taxon>
        <taxon>Tracheophyta</taxon>
        <taxon>Spermatophyta</taxon>
        <taxon>Magnoliopsida</taxon>
        <taxon>eudicotyledons</taxon>
        <taxon>Gunneridae</taxon>
        <taxon>Pentapetalae</taxon>
        <taxon>rosids</taxon>
        <taxon>malvids</taxon>
        <taxon>Myrtales</taxon>
        <taxon>Lythraceae</taxon>
        <taxon>Trapa</taxon>
    </lineage>
</organism>
<reference evidence="1 2" key="1">
    <citation type="journal article" date="2023" name="Hortic Res">
        <title>Pangenome of water caltrop reveals structural variations and asymmetric subgenome divergence after allopolyploidization.</title>
        <authorList>
            <person name="Zhang X."/>
            <person name="Chen Y."/>
            <person name="Wang L."/>
            <person name="Yuan Y."/>
            <person name="Fang M."/>
            <person name="Shi L."/>
            <person name="Lu R."/>
            <person name="Comes H.P."/>
            <person name="Ma Y."/>
            <person name="Chen Y."/>
            <person name="Huang G."/>
            <person name="Zhou Y."/>
            <person name="Zheng Z."/>
            <person name="Qiu Y."/>
        </authorList>
    </citation>
    <scope>NUCLEOTIDE SEQUENCE [LARGE SCALE GENOMIC DNA]</scope>
    <source>
        <tissue evidence="1">Roots</tissue>
    </source>
</reference>
<comment type="caution">
    <text evidence="1">The sequence shown here is derived from an EMBL/GenBank/DDBJ whole genome shotgun (WGS) entry which is preliminary data.</text>
</comment>
<keyword evidence="2" id="KW-1185">Reference proteome</keyword>
<dbReference type="EMBL" id="JAXIOK010000018">
    <property type="protein sequence ID" value="KAK4750329.1"/>
    <property type="molecule type" value="Genomic_DNA"/>
</dbReference>
<accession>A0AAN7JN43</accession>
<evidence type="ECO:0000313" key="2">
    <source>
        <dbReference type="Proteomes" id="UP001345219"/>
    </source>
</evidence>
<name>A0AAN7JN43_9MYRT</name>
<protein>
    <submittedName>
        <fullName evidence="1">Uncharacterized protein</fullName>
    </submittedName>
</protein>
<dbReference type="AlphaFoldDB" id="A0AAN7JN43"/>
<evidence type="ECO:0000313" key="1">
    <source>
        <dbReference type="EMBL" id="KAK4750329.1"/>
    </source>
</evidence>
<dbReference type="Proteomes" id="UP001345219">
    <property type="component" value="Chromosome 21"/>
</dbReference>
<proteinExistence type="predicted"/>
<sequence length="97" mass="10900">MERSPLPSSNTIPFSTIYVSWKEAVACPDGGSRVFRYYLNRSDGRSDLAVVGKEKMPYRCVLRDRSIFGLGDPDSVPEMLRSRRDVIDWLNSVVSGA</sequence>
<gene>
    <name evidence="1" type="ORF">SAY87_027778</name>
</gene>